<dbReference type="GO" id="GO:0005886">
    <property type="term" value="C:plasma membrane"/>
    <property type="evidence" value="ECO:0007669"/>
    <property type="project" value="UniProtKB-SubCell"/>
</dbReference>
<dbReference type="PANTHER" id="PTHR30472">
    <property type="entry name" value="FERRIC ENTEROBACTIN TRANSPORT SYSTEM PERMEASE PROTEIN"/>
    <property type="match status" value="1"/>
</dbReference>
<feature type="transmembrane region" description="Helical" evidence="9">
    <location>
        <begin position="338"/>
        <end position="361"/>
    </location>
</feature>
<keyword evidence="11" id="KW-1185">Reference proteome</keyword>
<feature type="compositionally biased region" description="Gly residues" evidence="8">
    <location>
        <begin position="18"/>
        <end position="34"/>
    </location>
</feature>
<evidence type="ECO:0000256" key="1">
    <source>
        <dbReference type="ARBA" id="ARBA00004651"/>
    </source>
</evidence>
<feature type="transmembrane region" description="Helical" evidence="9">
    <location>
        <begin position="209"/>
        <end position="229"/>
    </location>
</feature>
<accession>A0A6H9WRY1</accession>
<evidence type="ECO:0000256" key="3">
    <source>
        <dbReference type="ARBA" id="ARBA00022448"/>
    </source>
</evidence>
<evidence type="ECO:0000256" key="5">
    <source>
        <dbReference type="ARBA" id="ARBA00022692"/>
    </source>
</evidence>
<comment type="caution">
    <text evidence="10">The sequence shown here is derived from an EMBL/GenBank/DDBJ whole genome shotgun (WGS) entry which is preliminary data.</text>
</comment>
<keyword evidence="7 9" id="KW-0472">Membrane</keyword>
<dbReference type="Gene3D" id="1.10.3470.10">
    <property type="entry name" value="ABC transporter involved in vitamin B12 uptake, BtuC"/>
    <property type="match status" value="1"/>
</dbReference>
<evidence type="ECO:0000256" key="2">
    <source>
        <dbReference type="ARBA" id="ARBA00007935"/>
    </source>
</evidence>
<evidence type="ECO:0000256" key="8">
    <source>
        <dbReference type="SAM" id="MobiDB-lite"/>
    </source>
</evidence>
<evidence type="ECO:0000256" key="6">
    <source>
        <dbReference type="ARBA" id="ARBA00022989"/>
    </source>
</evidence>
<feature type="transmembrane region" description="Helical" evidence="9">
    <location>
        <begin position="367"/>
        <end position="385"/>
    </location>
</feature>
<dbReference type="EMBL" id="WBJY01000001">
    <property type="protein sequence ID" value="KAB1649064.1"/>
    <property type="molecule type" value="Genomic_DNA"/>
</dbReference>
<comment type="similarity">
    <text evidence="2">Belongs to the binding-protein-dependent transport system permease family. FecCD subfamily.</text>
</comment>
<keyword evidence="4" id="KW-1003">Cell membrane</keyword>
<feature type="transmembrane region" description="Helical" evidence="9">
    <location>
        <begin position="250"/>
        <end position="272"/>
    </location>
</feature>
<dbReference type="InterPro" id="IPR000522">
    <property type="entry name" value="ABC_transptr_permease_BtuC"/>
</dbReference>
<dbReference type="RefSeq" id="WP_158027635.1">
    <property type="nucleotide sequence ID" value="NZ_BMHG01000001.1"/>
</dbReference>
<sequence>MRSERGPASRPPCAGVPAGTGTGTGTGTGAPRAGGGRDDGGDGVLVAAARVVAAIERSASRRRFAVCAALAAGALVLCLVTLVTGDYPMTPAELAGALFGTGTGAESGGSGFVLWRVRIPRLLLGVLVGVAFGLAGALLQPTLGNPLASPDILGISGGGSAAACFAILMLGAGSVGASIAALCGAFLVAVVIVLLSRDGPAGGLDPTRFLLIGVAFAFVATAVIGYLVTRAGDRAAQQALIWTIGGLGRADWSVITVLALCLLALVPVAFAVRGGVQSLSLGDELARGIGVNAGRVRFGAIAVAVALAALATAATGPILFVAFLAAPIARRLAGHGSIALATSAFVGVVIVLGADLIAQNLLPLENLPAGIVTAIVGAPVLLWLVSNRRTRGGV</sequence>
<dbReference type="AlphaFoldDB" id="A0A6H9WRY1"/>
<organism evidence="10 11">
    <name type="scientific">Pseudoclavibacter endophyticus</name>
    <dbReference type="NCBI Taxonomy" id="1778590"/>
    <lineage>
        <taxon>Bacteria</taxon>
        <taxon>Bacillati</taxon>
        <taxon>Actinomycetota</taxon>
        <taxon>Actinomycetes</taxon>
        <taxon>Micrococcales</taxon>
        <taxon>Microbacteriaceae</taxon>
        <taxon>Pseudoclavibacter</taxon>
    </lineage>
</organism>
<reference evidence="10 11" key="1">
    <citation type="submission" date="2019-09" db="EMBL/GenBank/DDBJ databases">
        <title>Phylogeny of genus Pseudoclavibacter and closely related genus.</title>
        <authorList>
            <person name="Li Y."/>
        </authorList>
    </citation>
    <scope>NUCLEOTIDE SEQUENCE [LARGE SCALE GENOMIC DNA]</scope>
    <source>
        <strain evidence="10 11">EGI 60007</strain>
    </source>
</reference>
<name>A0A6H9WRY1_9MICO</name>
<keyword evidence="3" id="KW-0813">Transport</keyword>
<gene>
    <name evidence="10" type="ORF">F8O04_01920</name>
</gene>
<dbReference type="Pfam" id="PF01032">
    <property type="entry name" value="FecCD"/>
    <property type="match status" value="1"/>
</dbReference>
<feature type="transmembrane region" description="Helical" evidence="9">
    <location>
        <begin position="179"/>
        <end position="197"/>
    </location>
</feature>
<evidence type="ECO:0000313" key="11">
    <source>
        <dbReference type="Proteomes" id="UP000431744"/>
    </source>
</evidence>
<keyword evidence="5 9" id="KW-0812">Transmembrane</keyword>
<dbReference type="GO" id="GO:0033214">
    <property type="term" value="P:siderophore-iron import into cell"/>
    <property type="evidence" value="ECO:0007669"/>
    <property type="project" value="TreeGrafter"/>
</dbReference>
<dbReference type="CDD" id="cd06550">
    <property type="entry name" value="TM_ABC_iron-siderophores_like"/>
    <property type="match status" value="1"/>
</dbReference>
<dbReference type="OrthoDB" id="4455417at2"/>
<evidence type="ECO:0000256" key="4">
    <source>
        <dbReference type="ARBA" id="ARBA00022475"/>
    </source>
</evidence>
<feature type="transmembrane region" description="Helical" evidence="9">
    <location>
        <begin position="122"/>
        <end position="140"/>
    </location>
</feature>
<dbReference type="GO" id="GO:0022857">
    <property type="term" value="F:transmembrane transporter activity"/>
    <property type="evidence" value="ECO:0007669"/>
    <property type="project" value="InterPro"/>
</dbReference>
<feature type="transmembrane region" description="Helical" evidence="9">
    <location>
        <begin position="95"/>
        <end position="115"/>
    </location>
</feature>
<feature type="region of interest" description="Disordered" evidence="8">
    <location>
        <begin position="1"/>
        <end position="38"/>
    </location>
</feature>
<evidence type="ECO:0000313" key="10">
    <source>
        <dbReference type="EMBL" id="KAB1649064.1"/>
    </source>
</evidence>
<keyword evidence="6 9" id="KW-1133">Transmembrane helix</keyword>
<dbReference type="SUPFAM" id="SSF81345">
    <property type="entry name" value="ABC transporter involved in vitamin B12 uptake, BtuC"/>
    <property type="match status" value="1"/>
</dbReference>
<dbReference type="PANTHER" id="PTHR30472:SF24">
    <property type="entry name" value="FERRIC ENTEROBACTIN TRANSPORT SYSTEM PERMEASE PROTEIN FEPG"/>
    <property type="match status" value="1"/>
</dbReference>
<dbReference type="Proteomes" id="UP000431744">
    <property type="component" value="Unassembled WGS sequence"/>
</dbReference>
<feature type="transmembrane region" description="Helical" evidence="9">
    <location>
        <begin position="152"/>
        <end position="172"/>
    </location>
</feature>
<evidence type="ECO:0000256" key="9">
    <source>
        <dbReference type="SAM" id="Phobius"/>
    </source>
</evidence>
<protein>
    <submittedName>
        <fullName evidence="10">Iron ABC transporter permease</fullName>
    </submittedName>
</protein>
<dbReference type="InterPro" id="IPR037294">
    <property type="entry name" value="ABC_BtuC-like"/>
</dbReference>
<feature type="transmembrane region" description="Helical" evidence="9">
    <location>
        <begin position="300"/>
        <end position="326"/>
    </location>
</feature>
<comment type="subcellular location">
    <subcellularLocation>
        <location evidence="1">Cell membrane</location>
        <topology evidence="1">Multi-pass membrane protein</topology>
    </subcellularLocation>
</comment>
<proteinExistence type="inferred from homology"/>
<evidence type="ECO:0000256" key="7">
    <source>
        <dbReference type="ARBA" id="ARBA00023136"/>
    </source>
</evidence>
<feature type="transmembrane region" description="Helical" evidence="9">
    <location>
        <begin position="64"/>
        <end position="83"/>
    </location>
</feature>